<reference evidence="9" key="1">
    <citation type="journal article" date="2019" name="Int. J. Syst. Evol. Microbiol.">
        <title>The Global Catalogue of Microorganisms (GCM) 10K type strain sequencing project: providing services to taxonomists for standard genome sequencing and annotation.</title>
        <authorList>
            <consortium name="The Broad Institute Genomics Platform"/>
            <consortium name="The Broad Institute Genome Sequencing Center for Infectious Disease"/>
            <person name="Wu L."/>
            <person name="Ma J."/>
        </authorList>
    </citation>
    <scope>NUCLEOTIDE SEQUENCE [LARGE SCALE GENOMIC DNA]</scope>
    <source>
        <strain evidence="9">JCM 18303</strain>
    </source>
</reference>
<comment type="cofactor">
    <cofactor evidence="6">
        <name>FMN</name>
        <dbReference type="ChEBI" id="CHEBI:58210"/>
    </cofactor>
    <text evidence="6">Binds 1 FMN per subunit.</text>
</comment>
<keyword evidence="1 6" id="KW-0285">Flavoprotein</keyword>
<feature type="domain" description="Flavodoxin-like fold" evidence="7">
    <location>
        <begin position="3"/>
        <end position="198"/>
    </location>
</feature>
<comment type="function">
    <text evidence="6">Quinone reductase that provides resistance to thiol-specific stress caused by electrophilic quinones.</text>
</comment>
<evidence type="ECO:0000256" key="1">
    <source>
        <dbReference type="ARBA" id="ARBA00022630"/>
    </source>
</evidence>
<evidence type="ECO:0000259" key="7">
    <source>
        <dbReference type="Pfam" id="PF02525"/>
    </source>
</evidence>
<feature type="binding site" evidence="6">
    <location>
        <begin position="15"/>
        <end position="17"/>
    </location>
    <ligand>
        <name>FMN</name>
        <dbReference type="ChEBI" id="CHEBI:58210"/>
    </ligand>
</feature>
<feature type="binding site" evidence="6">
    <location>
        <position position="10"/>
    </location>
    <ligand>
        <name>FMN</name>
        <dbReference type="ChEBI" id="CHEBI:58210"/>
    </ligand>
</feature>
<keyword evidence="3 6" id="KW-0560">Oxidoreductase</keyword>
<evidence type="ECO:0000256" key="3">
    <source>
        <dbReference type="ARBA" id="ARBA00023002"/>
    </source>
</evidence>
<protein>
    <recommendedName>
        <fullName evidence="6">FMN dependent NADH:quinone oxidoreductase</fullName>
        <ecNumber evidence="6">1.6.5.-</ecNumber>
    </recommendedName>
    <alternativeName>
        <fullName evidence="6">Azo-dye reductase</fullName>
    </alternativeName>
    <alternativeName>
        <fullName evidence="6">FMN-dependent NADH-azo compound oxidoreductase</fullName>
    </alternativeName>
    <alternativeName>
        <fullName evidence="6">FMN-dependent NADH-azoreductase</fullName>
        <ecNumber evidence="6">1.7.1.17</ecNumber>
    </alternativeName>
</protein>
<comment type="function">
    <text evidence="6">Also exhibits azoreductase activity. Catalyzes the reductive cleavage of the azo bond in aromatic azo compounds to the corresponding amines.</text>
</comment>
<dbReference type="EC" id="1.6.5.-" evidence="6"/>
<dbReference type="Proteomes" id="UP001428817">
    <property type="component" value="Unassembled WGS sequence"/>
</dbReference>
<accession>A0ABP9Q7F3</accession>
<evidence type="ECO:0000256" key="5">
    <source>
        <dbReference type="ARBA" id="ARBA00048542"/>
    </source>
</evidence>
<dbReference type="InterPro" id="IPR003680">
    <property type="entry name" value="Flavodoxin_fold"/>
</dbReference>
<dbReference type="Pfam" id="PF02525">
    <property type="entry name" value="Flavodoxin_2"/>
    <property type="match status" value="1"/>
</dbReference>
<dbReference type="InterPro" id="IPR050104">
    <property type="entry name" value="FMN-dep_NADH:Q_OxRdtase_AzoR1"/>
</dbReference>
<name>A0ABP9Q7F3_9PSEU</name>
<dbReference type="PANTHER" id="PTHR43741:SF4">
    <property type="entry name" value="FMN-DEPENDENT NADH:QUINONE OXIDOREDUCTASE"/>
    <property type="match status" value="1"/>
</dbReference>
<comment type="catalytic activity">
    <reaction evidence="6">
        <text>2 a quinone + NADH + H(+) = 2 a 1,4-benzosemiquinone + NAD(+)</text>
        <dbReference type="Rhea" id="RHEA:65952"/>
        <dbReference type="ChEBI" id="CHEBI:15378"/>
        <dbReference type="ChEBI" id="CHEBI:57540"/>
        <dbReference type="ChEBI" id="CHEBI:57945"/>
        <dbReference type="ChEBI" id="CHEBI:132124"/>
        <dbReference type="ChEBI" id="CHEBI:134225"/>
    </reaction>
</comment>
<sequence>MTHLLHLDTSARRRSFSRELGAEYASRWRAAHPSGVYTYRDLAADPVPVITEGWTELCDELLRAGITDPARYAEAVRTDAQKTAWEVCRPLLDELLAADTVLITTPMYNFTIPAALKLWIDQVTFPRMSLTGKRFVIASARGGSYRPGTPRASVEHQETYLRAFLSGHYGVTDPVFITTELTNTQVDHTLTHLAQAHAASHREALTAVGREYTEVAK</sequence>
<evidence type="ECO:0000256" key="2">
    <source>
        <dbReference type="ARBA" id="ARBA00022643"/>
    </source>
</evidence>
<keyword evidence="4 6" id="KW-0520">NAD</keyword>
<dbReference type="EC" id="1.7.1.17" evidence="6"/>
<dbReference type="HAMAP" id="MF_01216">
    <property type="entry name" value="Azoreductase_type1"/>
    <property type="match status" value="1"/>
</dbReference>
<evidence type="ECO:0000256" key="4">
    <source>
        <dbReference type="ARBA" id="ARBA00023027"/>
    </source>
</evidence>
<dbReference type="InterPro" id="IPR029039">
    <property type="entry name" value="Flavoprotein-like_sf"/>
</dbReference>
<keyword evidence="9" id="KW-1185">Reference proteome</keyword>
<dbReference type="SUPFAM" id="SSF52218">
    <property type="entry name" value="Flavoproteins"/>
    <property type="match status" value="1"/>
</dbReference>
<feature type="binding site" evidence="6">
    <location>
        <begin position="107"/>
        <end position="110"/>
    </location>
    <ligand>
        <name>FMN</name>
        <dbReference type="ChEBI" id="CHEBI:58210"/>
    </ligand>
</feature>
<organism evidence="8 9">
    <name type="scientific">Pseudonocardia eucalypti</name>
    <dbReference type="NCBI Taxonomy" id="648755"/>
    <lineage>
        <taxon>Bacteria</taxon>
        <taxon>Bacillati</taxon>
        <taxon>Actinomycetota</taxon>
        <taxon>Actinomycetes</taxon>
        <taxon>Pseudonocardiales</taxon>
        <taxon>Pseudonocardiaceae</taxon>
        <taxon>Pseudonocardia</taxon>
    </lineage>
</organism>
<comment type="caution">
    <text evidence="6">Lacks conserved residue(s) required for the propagation of feature annotation.</text>
</comment>
<dbReference type="EMBL" id="BAABJP010000010">
    <property type="protein sequence ID" value="GAA5155249.1"/>
    <property type="molecule type" value="Genomic_DNA"/>
</dbReference>
<keyword evidence="2 6" id="KW-0288">FMN</keyword>
<evidence type="ECO:0000313" key="8">
    <source>
        <dbReference type="EMBL" id="GAA5155249.1"/>
    </source>
</evidence>
<evidence type="ECO:0000313" key="9">
    <source>
        <dbReference type="Proteomes" id="UP001428817"/>
    </source>
</evidence>
<proteinExistence type="inferred from homology"/>
<dbReference type="Gene3D" id="3.40.50.360">
    <property type="match status" value="1"/>
</dbReference>
<dbReference type="RefSeq" id="WP_185063895.1">
    <property type="nucleotide sequence ID" value="NZ_BAABJP010000010.1"/>
</dbReference>
<dbReference type="InterPro" id="IPR023048">
    <property type="entry name" value="NADH:quinone_OxRdtase_FMN_depd"/>
</dbReference>
<comment type="caution">
    <text evidence="8">The sequence shown here is derived from an EMBL/GenBank/DDBJ whole genome shotgun (WGS) entry which is preliminary data.</text>
</comment>
<evidence type="ECO:0000256" key="6">
    <source>
        <dbReference type="HAMAP-Rule" id="MF_01216"/>
    </source>
</evidence>
<comment type="subunit">
    <text evidence="6">Homodimer.</text>
</comment>
<comment type="catalytic activity">
    <reaction evidence="5">
        <text>N,N-dimethyl-1,4-phenylenediamine + anthranilate + 2 NAD(+) = 2-(4-dimethylaminophenyl)diazenylbenzoate + 2 NADH + 2 H(+)</text>
        <dbReference type="Rhea" id="RHEA:55872"/>
        <dbReference type="ChEBI" id="CHEBI:15378"/>
        <dbReference type="ChEBI" id="CHEBI:15783"/>
        <dbReference type="ChEBI" id="CHEBI:16567"/>
        <dbReference type="ChEBI" id="CHEBI:57540"/>
        <dbReference type="ChEBI" id="CHEBI:57945"/>
        <dbReference type="ChEBI" id="CHEBI:71579"/>
        <dbReference type="EC" id="1.7.1.17"/>
    </reaction>
    <physiologicalReaction direction="right-to-left" evidence="5">
        <dbReference type="Rhea" id="RHEA:55874"/>
    </physiologicalReaction>
</comment>
<gene>
    <name evidence="6" type="primary">azoR</name>
    <name evidence="8" type="ORF">GCM10023321_28230</name>
</gene>
<comment type="similarity">
    <text evidence="6">Belongs to the azoreductase type 1 family.</text>
</comment>
<dbReference type="PANTHER" id="PTHR43741">
    <property type="entry name" value="FMN-DEPENDENT NADH-AZOREDUCTASE 1"/>
    <property type="match status" value="1"/>
</dbReference>